<evidence type="ECO:0000256" key="4">
    <source>
        <dbReference type="ARBA" id="ARBA00023002"/>
    </source>
</evidence>
<dbReference type="Proteomes" id="UP000519023">
    <property type="component" value="Unassembled WGS sequence"/>
</dbReference>
<evidence type="ECO:0000313" key="7">
    <source>
        <dbReference type="EMBL" id="NML09304.1"/>
    </source>
</evidence>
<keyword evidence="2 5" id="KW-0288">FMN</keyword>
<dbReference type="NCBIfam" id="NF003768">
    <property type="entry name" value="PRK05365.1"/>
    <property type="match status" value="1"/>
</dbReference>
<dbReference type="EMBL" id="JABBFV010000002">
    <property type="protein sequence ID" value="NML09304.1"/>
    <property type="molecule type" value="Genomic_DNA"/>
</dbReference>
<comment type="caution">
    <text evidence="7">The sequence shown here is derived from an EMBL/GenBank/DDBJ whole genome shotgun (WGS) entry which is preliminary data.</text>
</comment>
<keyword evidence="8" id="KW-1185">Reference proteome</keyword>
<organism evidence="7 8">
    <name type="scientific">Sphingobium psychrophilum</name>
    <dbReference type="NCBI Taxonomy" id="2728834"/>
    <lineage>
        <taxon>Bacteria</taxon>
        <taxon>Pseudomonadati</taxon>
        <taxon>Pseudomonadota</taxon>
        <taxon>Alphaproteobacteria</taxon>
        <taxon>Sphingomonadales</taxon>
        <taxon>Sphingomonadaceae</taxon>
        <taxon>Sphingobium</taxon>
    </lineage>
</organism>
<keyword evidence="5" id="KW-0520">NAD</keyword>
<dbReference type="EC" id="1.-.-.-" evidence="5"/>
<dbReference type="InterPro" id="IPR023936">
    <property type="entry name" value="RutE-like"/>
</dbReference>
<dbReference type="PANTHER" id="PTHR43543:SF1">
    <property type="entry name" value="MALONIC SEMIALDEHYDE REDUCTASE RUTE-RELATED"/>
    <property type="match status" value="1"/>
</dbReference>
<dbReference type="PANTHER" id="PTHR43543">
    <property type="entry name" value="MALONIC SEMIALDEHYDE REDUCTASE RUTE-RELATED"/>
    <property type="match status" value="1"/>
</dbReference>
<evidence type="ECO:0000256" key="2">
    <source>
        <dbReference type="ARBA" id="ARBA00022643"/>
    </source>
</evidence>
<dbReference type="AlphaFoldDB" id="A0A7X9WSZ1"/>
<protein>
    <recommendedName>
        <fullName evidence="5">Putative NADH dehydrogenase/NAD(P)H nitroreductase HHL08_03980</fullName>
        <ecNumber evidence="5">1.-.-.-</ecNumber>
    </recommendedName>
</protein>
<accession>A0A7X9WSZ1</accession>
<dbReference type="CDD" id="cd02148">
    <property type="entry name" value="RutE-like"/>
    <property type="match status" value="1"/>
</dbReference>
<evidence type="ECO:0000259" key="6">
    <source>
        <dbReference type="Pfam" id="PF00881"/>
    </source>
</evidence>
<dbReference type="SUPFAM" id="SSF55469">
    <property type="entry name" value="FMN-dependent nitroreductase-like"/>
    <property type="match status" value="1"/>
</dbReference>
<dbReference type="InterPro" id="IPR029479">
    <property type="entry name" value="Nitroreductase"/>
</dbReference>
<dbReference type="Gene3D" id="3.40.109.10">
    <property type="entry name" value="NADH Oxidase"/>
    <property type="match status" value="1"/>
</dbReference>
<evidence type="ECO:0000313" key="8">
    <source>
        <dbReference type="Proteomes" id="UP000519023"/>
    </source>
</evidence>
<sequence length="191" mass="21087">MTDILDRLFRQARTHNGWTGQPVTGDMVRALYDLAKWGPTTANSNPARFVFIRSAQAKARLMPHINAGNVDKVAQAPCTVIIAGDTRFYEAYDTLFPSRDMRSVFEGKEALIAETVARSSTLQGAYFIMAARALGLDCGPMSGFDAAGVDGEFFPDCRWKVNFLCNIGHGQPEALHPRNPRLDFDKACLDL</sequence>
<dbReference type="GO" id="GO:0016491">
    <property type="term" value="F:oxidoreductase activity"/>
    <property type="evidence" value="ECO:0007669"/>
    <property type="project" value="UniProtKB-UniRule"/>
</dbReference>
<evidence type="ECO:0000256" key="5">
    <source>
        <dbReference type="HAMAP-Rule" id="MF_01204"/>
    </source>
</evidence>
<proteinExistence type="inferred from homology"/>
<comment type="cofactor">
    <cofactor evidence="5">
        <name>FMN</name>
        <dbReference type="ChEBI" id="CHEBI:58210"/>
    </cofactor>
</comment>
<dbReference type="InterPro" id="IPR000415">
    <property type="entry name" value="Nitroreductase-like"/>
</dbReference>
<name>A0A7X9WSZ1_9SPHN</name>
<feature type="domain" description="Nitroreductase" evidence="6">
    <location>
        <begin position="13"/>
        <end position="168"/>
    </location>
</feature>
<evidence type="ECO:0000256" key="3">
    <source>
        <dbReference type="ARBA" id="ARBA00022857"/>
    </source>
</evidence>
<reference evidence="7 8" key="1">
    <citation type="submission" date="2020-04" db="EMBL/GenBank/DDBJ databases">
        <title>Sphingobium sp. AR-3-1 isolated from Arctic soil.</title>
        <authorList>
            <person name="Dahal R.H."/>
            <person name="Chaudhary D.K."/>
        </authorList>
    </citation>
    <scope>NUCLEOTIDE SEQUENCE [LARGE SCALE GENOMIC DNA]</scope>
    <source>
        <strain evidence="7 8">AR-3-1</strain>
    </source>
</reference>
<evidence type="ECO:0000256" key="1">
    <source>
        <dbReference type="ARBA" id="ARBA00022630"/>
    </source>
</evidence>
<dbReference type="InterPro" id="IPR050461">
    <property type="entry name" value="Nitroreductase_HadB/RutE"/>
</dbReference>
<dbReference type="HAMAP" id="MF_01204">
    <property type="entry name" value="Oxidoreductase_RutE_HadB"/>
    <property type="match status" value="1"/>
</dbReference>
<keyword evidence="3 5" id="KW-0521">NADP</keyword>
<keyword evidence="1 5" id="KW-0285">Flavoprotein</keyword>
<dbReference type="Pfam" id="PF00881">
    <property type="entry name" value="Nitroreductase"/>
    <property type="match status" value="1"/>
</dbReference>
<comment type="similarity">
    <text evidence="5">Belongs to the nitroreductase family. HadB/RutE subfamily.</text>
</comment>
<gene>
    <name evidence="7" type="ORF">HHL08_03980</name>
</gene>
<dbReference type="RefSeq" id="WP_169571180.1">
    <property type="nucleotide sequence ID" value="NZ_JABBFV010000002.1"/>
</dbReference>
<keyword evidence="4 5" id="KW-0560">Oxidoreductase</keyword>